<keyword evidence="4" id="KW-0547">Nucleotide-binding</keyword>
<dbReference type="Gene3D" id="1.10.510.10">
    <property type="entry name" value="Transferase(Phosphotransferase) domain 1"/>
    <property type="match status" value="1"/>
</dbReference>
<dbReference type="InterPro" id="IPR011009">
    <property type="entry name" value="Kinase-like_dom_sf"/>
</dbReference>
<dbReference type="GO" id="GO:0004674">
    <property type="term" value="F:protein serine/threonine kinase activity"/>
    <property type="evidence" value="ECO:0007669"/>
    <property type="project" value="UniProtKB-KW"/>
</dbReference>
<proteinExistence type="predicted"/>
<dbReference type="InterPro" id="IPR000719">
    <property type="entry name" value="Prot_kinase_dom"/>
</dbReference>
<evidence type="ECO:0000256" key="2">
    <source>
        <dbReference type="ARBA" id="ARBA00022527"/>
    </source>
</evidence>
<evidence type="ECO:0000256" key="1">
    <source>
        <dbReference type="ARBA" id="ARBA00012513"/>
    </source>
</evidence>
<dbReference type="EC" id="2.7.11.1" evidence="1"/>
<dbReference type="EMBL" id="LN483345">
    <property type="protein sequence ID" value="CDZ98699.1"/>
    <property type="molecule type" value="Genomic_DNA"/>
</dbReference>
<name>A0A0F7SMN3_PHARH</name>
<evidence type="ECO:0000256" key="7">
    <source>
        <dbReference type="SAM" id="Coils"/>
    </source>
</evidence>
<dbReference type="PROSITE" id="PS00108">
    <property type="entry name" value="PROTEIN_KINASE_ST"/>
    <property type="match status" value="1"/>
</dbReference>
<evidence type="ECO:0000256" key="6">
    <source>
        <dbReference type="ARBA" id="ARBA00022840"/>
    </source>
</evidence>
<protein>
    <recommendedName>
        <fullName evidence="1">non-specific serine/threonine protein kinase</fullName>
        <ecNumber evidence="1">2.7.11.1</ecNumber>
    </recommendedName>
</protein>
<dbReference type="GO" id="GO:0044773">
    <property type="term" value="P:mitotic DNA damage checkpoint signaling"/>
    <property type="evidence" value="ECO:0007669"/>
    <property type="project" value="TreeGrafter"/>
</dbReference>
<accession>A0A0F7SMN3</accession>
<dbReference type="SUPFAM" id="SSF56112">
    <property type="entry name" value="Protein kinase-like (PK-like)"/>
    <property type="match status" value="1"/>
</dbReference>
<dbReference type="Pfam" id="PF00069">
    <property type="entry name" value="Pkinase"/>
    <property type="match status" value="2"/>
</dbReference>
<feature type="domain" description="Protein kinase" evidence="8">
    <location>
        <begin position="34"/>
        <end position="411"/>
    </location>
</feature>
<evidence type="ECO:0000259" key="8">
    <source>
        <dbReference type="PROSITE" id="PS50011"/>
    </source>
</evidence>
<keyword evidence="3" id="KW-0808">Transferase</keyword>
<reference evidence="9" key="1">
    <citation type="submission" date="2014-08" db="EMBL/GenBank/DDBJ databases">
        <authorList>
            <person name="Sharma Rahul"/>
            <person name="Thines Marco"/>
        </authorList>
    </citation>
    <scope>NUCLEOTIDE SEQUENCE</scope>
</reference>
<evidence type="ECO:0000313" key="9">
    <source>
        <dbReference type="EMBL" id="CDZ98699.1"/>
    </source>
</evidence>
<dbReference type="Gene3D" id="3.30.200.20">
    <property type="entry name" value="Phosphorylase Kinase, domain 1"/>
    <property type="match status" value="1"/>
</dbReference>
<dbReference type="PANTHER" id="PTHR44167:SF23">
    <property type="entry name" value="CDC7 KINASE, ISOFORM A-RELATED"/>
    <property type="match status" value="1"/>
</dbReference>
<dbReference type="GO" id="GO:0005524">
    <property type="term" value="F:ATP binding"/>
    <property type="evidence" value="ECO:0007669"/>
    <property type="project" value="UniProtKB-KW"/>
</dbReference>
<keyword evidence="2" id="KW-0723">Serine/threonine-protein kinase</keyword>
<organism evidence="9">
    <name type="scientific">Phaffia rhodozyma</name>
    <name type="common">Yeast</name>
    <name type="synonym">Xanthophyllomyces dendrorhous</name>
    <dbReference type="NCBI Taxonomy" id="264483"/>
    <lineage>
        <taxon>Eukaryota</taxon>
        <taxon>Fungi</taxon>
        <taxon>Dikarya</taxon>
        <taxon>Basidiomycota</taxon>
        <taxon>Agaricomycotina</taxon>
        <taxon>Tremellomycetes</taxon>
        <taxon>Cystofilobasidiales</taxon>
        <taxon>Mrakiaceae</taxon>
        <taxon>Phaffia</taxon>
    </lineage>
</organism>
<feature type="coiled-coil region" evidence="7">
    <location>
        <begin position="6"/>
        <end position="33"/>
    </location>
</feature>
<dbReference type="GO" id="GO:0005634">
    <property type="term" value="C:nucleus"/>
    <property type="evidence" value="ECO:0007669"/>
    <property type="project" value="TreeGrafter"/>
</dbReference>
<evidence type="ECO:0000256" key="4">
    <source>
        <dbReference type="ARBA" id="ARBA00022741"/>
    </source>
</evidence>
<keyword evidence="6" id="KW-0067">ATP-binding</keyword>
<keyword evidence="7" id="KW-0175">Coiled coil</keyword>
<dbReference type="PANTHER" id="PTHR44167">
    <property type="entry name" value="OVARIAN-SPECIFIC SERINE/THREONINE-PROTEIN KINASE LOK-RELATED"/>
    <property type="match status" value="1"/>
</dbReference>
<dbReference type="PROSITE" id="PS50011">
    <property type="entry name" value="PROTEIN_KINASE_DOM"/>
    <property type="match status" value="1"/>
</dbReference>
<evidence type="ECO:0000256" key="5">
    <source>
        <dbReference type="ARBA" id="ARBA00022777"/>
    </source>
</evidence>
<dbReference type="SMART" id="SM00220">
    <property type="entry name" value="S_TKc"/>
    <property type="match status" value="1"/>
</dbReference>
<keyword evidence="5 9" id="KW-0418">Kinase</keyword>
<sequence length="470" mass="53534">MEDHLAHRSSEERAILVNEMRELEDTVAGLDEDYQLVDRLGEGTFSSVYKAIDLHHVHYDNTLWLPAEASSEETTTRASNKKTRKVYVALKRIYVTSSPARIENEISILEDLKGCSNISQLITAFRFEDQIIVVMPFHCNDDFRNYYRYMNIDLLQRYFRDLFRALRATHARGIIHRDVKPANFLYDVRTGTGVLVDYGLAQRYQGELRQTPKCQHSAASFEYPHGKRIRTDSTKVVEQAIYEVRKRAKLPADRIGFPAEDRRPSAKANRAGTRGFRAPEVLFKCPDQSVAIDIWSAGIILLSFLTRKFPIFNSSDDTEALMEISAIFGKLKMDKCGALHNRTFISNLPSIDHPGHPLESIILAANPDFYNSDEPNYRADIMLALDLLKRCLALDPCKRITANEALYHPFLAQNDVDEDEDAPRNPLKGICRRSHIYDDEKGQHHVIVKGAIHEVGYGEGIAFGSKRQCS</sequence>
<evidence type="ECO:0000256" key="3">
    <source>
        <dbReference type="ARBA" id="ARBA00022679"/>
    </source>
</evidence>
<dbReference type="CDD" id="cd14019">
    <property type="entry name" value="STKc_Cdc7"/>
    <property type="match status" value="1"/>
</dbReference>
<dbReference type="AlphaFoldDB" id="A0A0F7SMN3"/>
<dbReference type="InterPro" id="IPR008271">
    <property type="entry name" value="Ser/Thr_kinase_AS"/>
</dbReference>